<dbReference type="SUPFAM" id="SSF53448">
    <property type="entry name" value="Nucleotide-diphospho-sugar transferases"/>
    <property type="match status" value="1"/>
</dbReference>
<dbReference type="RefSeq" id="WP_119638349.1">
    <property type="nucleotide sequence ID" value="NZ_QXFJ01000007.1"/>
</dbReference>
<keyword evidence="1" id="KW-0812">Transmembrane</keyword>
<dbReference type="Gene3D" id="3.90.550.10">
    <property type="entry name" value="Spore Coat Polysaccharide Biosynthesis Protein SpsA, Chain A"/>
    <property type="match status" value="1"/>
</dbReference>
<reference evidence="4 6" key="2">
    <citation type="submission" date="2019-07" db="EMBL/GenBank/DDBJ databases">
        <title>Draft genome of two Muricauda strains isolated from deep sea.</title>
        <authorList>
            <person name="Sun C."/>
        </authorList>
    </citation>
    <scope>NUCLEOTIDE SEQUENCE [LARGE SCALE GENOMIC DNA]</scope>
    <source>
        <strain evidence="4 6">NH166</strain>
    </source>
</reference>
<reference evidence="3 5" key="1">
    <citation type="submission" date="2018-08" db="EMBL/GenBank/DDBJ databases">
        <title>Proposal of Muricauda 72 sp.nov. and Muricauda NH166 sp.nov., isolated from seawater.</title>
        <authorList>
            <person name="Cheng H."/>
            <person name="Wu Y.-H."/>
            <person name="Guo L.-L."/>
            <person name="Xu X.-W."/>
        </authorList>
    </citation>
    <scope>NUCLEOTIDE SEQUENCE [LARGE SCALE GENOMIC DNA]</scope>
    <source>
        <strain evidence="3 5">NH166</strain>
    </source>
</reference>
<dbReference type="InterPro" id="IPR001173">
    <property type="entry name" value="Glyco_trans_2-like"/>
</dbReference>
<evidence type="ECO:0000313" key="4">
    <source>
        <dbReference type="EMBL" id="TXK08511.1"/>
    </source>
</evidence>
<name>A0A418NCK1_9FLAO</name>
<gene>
    <name evidence="3" type="ORF">D2U88_00535</name>
    <name evidence="4" type="ORF">FQ019_00515</name>
</gene>
<evidence type="ECO:0000313" key="6">
    <source>
        <dbReference type="Proteomes" id="UP000321528"/>
    </source>
</evidence>
<dbReference type="Pfam" id="PF00535">
    <property type="entry name" value="Glycos_transf_2"/>
    <property type="match status" value="1"/>
</dbReference>
<keyword evidence="1" id="KW-1133">Transmembrane helix</keyword>
<keyword evidence="6" id="KW-1185">Reference proteome</keyword>
<dbReference type="InterPro" id="IPR029044">
    <property type="entry name" value="Nucleotide-diphossugar_trans"/>
</dbReference>
<dbReference type="EMBL" id="QXFJ01000007">
    <property type="protein sequence ID" value="RIV74389.1"/>
    <property type="molecule type" value="Genomic_DNA"/>
</dbReference>
<evidence type="ECO:0000259" key="2">
    <source>
        <dbReference type="Pfam" id="PF00535"/>
    </source>
</evidence>
<proteinExistence type="predicted"/>
<comment type="caution">
    <text evidence="3">The sequence shown here is derived from an EMBL/GenBank/DDBJ whole genome shotgun (WGS) entry which is preliminary data.</text>
</comment>
<feature type="transmembrane region" description="Helical" evidence="1">
    <location>
        <begin position="243"/>
        <end position="263"/>
    </location>
</feature>
<protein>
    <submittedName>
        <fullName evidence="3">Glycosyltransferase family 2 protein</fullName>
    </submittedName>
</protein>
<evidence type="ECO:0000313" key="3">
    <source>
        <dbReference type="EMBL" id="RIV74389.1"/>
    </source>
</evidence>
<keyword evidence="3" id="KW-0808">Transferase</keyword>
<dbReference type="Proteomes" id="UP000284189">
    <property type="component" value="Unassembled WGS sequence"/>
</dbReference>
<accession>A0A418NCK1</accession>
<evidence type="ECO:0000313" key="5">
    <source>
        <dbReference type="Proteomes" id="UP000284189"/>
    </source>
</evidence>
<feature type="domain" description="Glycosyltransferase 2-like" evidence="2">
    <location>
        <begin position="13"/>
        <end position="141"/>
    </location>
</feature>
<dbReference type="GO" id="GO:0016758">
    <property type="term" value="F:hexosyltransferase activity"/>
    <property type="evidence" value="ECO:0007669"/>
    <property type="project" value="UniProtKB-ARBA"/>
</dbReference>
<dbReference type="PANTHER" id="PTHR22916:SF3">
    <property type="entry name" value="UDP-GLCNAC:BETAGAL BETA-1,3-N-ACETYLGLUCOSAMINYLTRANSFERASE-LIKE PROTEIN 1"/>
    <property type="match status" value="1"/>
</dbReference>
<sequence>MTEKVLDNNVLVSIGIPFFNCENYLEDAINSVINQSYSNWELILVDDGSSDSSTKIAEQYQNIDSRIKLYCDGTNLGLPSRLNQLSDLALGEYYFRMDADDIMHPERIKTQLAYLIDNPTVDLVGSGLIAIDNQNRIIGLRKGLNKDFYSLNDIVNGYWCVHPTVAGKTVWFKQNKYDPNLKRAQDYDLWIRTIQTSHLSKIEKPLLFYREASTPSLQKYKIAAFNSIKIYVKNREIIGSMKAIIFIFIKLVKLFIYFIYNLFNLTDRLIDRRSFKLESNSYQEYKEILETAVKSKVALQVMK</sequence>
<organism evidence="3 5">
    <name type="scientific">Flagellimonas aequoris</name>
    <dbReference type="NCBI Taxonomy" id="2306997"/>
    <lineage>
        <taxon>Bacteria</taxon>
        <taxon>Pseudomonadati</taxon>
        <taxon>Bacteroidota</taxon>
        <taxon>Flavobacteriia</taxon>
        <taxon>Flavobacteriales</taxon>
        <taxon>Flavobacteriaceae</taxon>
        <taxon>Flagellimonas</taxon>
    </lineage>
</organism>
<dbReference type="PANTHER" id="PTHR22916">
    <property type="entry name" value="GLYCOSYLTRANSFERASE"/>
    <property type="match status" value="1"/>
</dbReference>
<evidence type="ECO:0000256" key="1">
    <source>
        <dbReference type="SAM" id="Phobius"/>
    </source>
</evidence>
<dbReference type="CDD" id="cd00761">
    <property type="entry name" value="Glyco_tranf_GTA_type"/>
    <property type="match status" value="1"/>
</dbReference>
<dbReference type="AlphaFoldDB" id="A0A418NCK1"/>
<keyword evidence="1" id="KW-0472">Membrane</keyword>
<dbReference type="OrthoDB" id="9815829at2"/>
<dbReference type="EMBL" id="VNWL01000006">
    <property type="protein sequence ID" value="TXK08511.1"/>
    <property type="molecule type" value="Genomic_DNA"/>
</dbReference>
<dbReference type="Proteomes" id="UP000321528">
    <property type="component" value="Unassembled WGS sequence"/>
</dbReference>